<gene>
    <name evidence="2" type="ORF">CK820_G0026856</name>
</gene>
<dbReference type="EMBL" id="NBAG03000280">
    <property type="protein sequence ID" value="PNI49279.1"/>
    <property type="molecule type" value="Genomic_DNA"/>
</dbReference>
<organism evidence="2 3">
    <name type="scientific">Pan troglodytes</name>
    <name type="common">Chimpanzee</name>
    <dbReference type="NCBI Taxonomy" id="9598"/>
    <lineage>
        <taxon>Eukaryota</taxon>
        <taxon>Metazoa</taxon>
        <taxon>Chordata</taxon>
        <taxon>Craniata</taxon>
        <taxon>Vertebrata</taxon>
        <taxon>Euteleostomi</taxon>
        <taxon>Mammalia</taxon>
        <taxon>Eutheria</taxon>
        <taxon>Euarchontoglires</taxon>
        <taxon>Primates</taxon>
        <taxon>Haplorrhini</taxon>
        <taxon>Catarrhini</taxon>
        <taxon>Hominidae</taxon>
        <taxon>Pan</taxon>
    </lineage>
</organism>
<evidence type="ECO:0000313" key="3">
    <source>
        <dbReference type="Proteomes" id="UP000236370"/>
    </source>
</evidence>
<dbReference type="InterPro" id="IPR049144">
    <property type="entry name" value="FAM186A_B_N"/>
</dbReference>
<name>A0A2J8LPU8_PANTR</name>
<protein>
    <submittedName>
        <fullName evidence="2">FAM186B isoform 2</fullName>
    </submittedName>
</protein>
<evidence type="ECO:0000259" key="1">
    <source>
        <dbReference type="Pfam" id="PF20870"/>
    </source>
</evidence>
<sequence>MEKDDPPQLVTPTSVKAIILRIEAAQLTRAQEVAPEMKESLLHWDLMRRLGTDPRFE</sequence>
<accession>A0A2J8LPU8</accession>
<dbReference type="Proteomes" id="UP000236370">
    <property type="component" value="Unassembled WGS sequence"/>
</dbReference>
<proteinExistence type="predicted"/>
<reference evidence="2 3" key="1">
    <citation type="submission" date="2017-12" db="EMBL/GenBank/DDBJ databases">
        <title>High-resolution comparative analysis of great ape genomes.</title>
        <authorList>
            <person name="Pollen A."/>
            <person name="Hastie A."/>
            <person name="Hormozdiari F."/>
            <person name="Dougherty M."/>
            <person name="Liu R."/>
            <person name="Chaisson M."/>
            <person name="Hoppe E."/>
            <person name="Hill C."/>
            <person name="Pang A."/>
            <person name="Hillier L."/>
            <person name="Baker C."/>
            <person name="Armstrong J."/>
            <person name="Shendure J."/>
            <person name="Paten B."/>
            <person name="Wilson R."/>
            <person name="Chao H."/>
            <person name="Schneider V."/>
            <person name="Ventura M."/>
            <person name="Kronenberg Z."/>
            <person name="Murali S."/>
            <person name="Gordon D."/>
            <person name="Cantsilieris S."/>
            <person name="Munson K."/>
            <person name="Nelson B."/>
            <person name="Raja A."/>
            <person name="Underwood J."/>
            <person name="Diekhans M."/>
            <person name="Fiddes I."/>
            <person name="Haussler D."/>
            <person name="Eichler E."/>
        </authorList>
    </citation>
    <scope>NUCLEOTIDE SEQUENCE [LARGE SCALE GENOMIC DNA]</scope>
    <source>
        <strain evidence="2">Yerkes chimp pedigree #C0471</strain>
    </source>
</reference>
<evidence type="ECO:0000313" key="2">
    <source>
        <dbReference type="EMBL" id="PNI49279.1"/>
    </source>
</evidence>
<feature type="domain" description="FAM186A/B N-terminal" evidence="1">
    <location>
        <begin position="7"/>
        <end position="32"/>
    </location>
</feature>
<comment type="caution">
    <text evidence="2">The sequence shown here is derived from an EMBL/GenBank/DDBJ whole genome shotgun (WGS) entry which is preliminary data.</text>
</comment>
<dbReference type="AlphaFoldDB" id="A0A2J8LPU8"/>
<dbReference type="Pfam" id="PF20870">
    <property type="entry name" value="FAM186A-B_N"/>
    <property type="match status" value="1"/>
</dbReference>